<organism evidence="1 2">
    <name type="scientific">Halocaridina rubra</name>
    <name type="common">Hawaiian red shrimp</name>
    <dbReference type="NCBI Taxonomy" id="373956"/>
    <lineage>
        <taxon>Eukaryota</taxon>
        <taxon>Metazoa</taxon>
        <taxon>Ecdysozoa</taxon>
        <taxon>Arthropoda</taxon>
        <taxon>Crustacea</taxon>
        <taxon>Multicrustacea</taxon>
        <taxon>Malacostraca</taxon>
        <taxon>Eumalacostraca</taxon>
        <taxon>Eucarida</taxon>
        <taxon>Decapoda</taxon>
        <taxon>Pleocyemata</taxon>
        <taxon>Caridea</taxon>
        <taxon>Atyoidea</taxon>
        <taxon>Atyidae</taxon>
        <taxon>Halocaridina</taxon>
    </lineage>
</organism>
<proteinExistence type="predicted"/>
<evidence type="ECO:0000313" key="1">
    <source>
        <dbReference type="EMBL" id="KAK7072278.1"/>
    </source>
</evidence>
<comment type="caution">
    <text evidence="1">The sequence shown here is derived from an EMBL/GenBank/DDBJ whole genome shotgun (WGS) entry which is preliminary data.</text>
</comment>
<dbReference type="Proteomes" id="UP001381693">
    <property type="component" value="Unassembled WGS sequence"/>
</dbReference>
<dbReference type="AlphaFoldDB" id="A0AAN9A244"/>
<protein>
    <submittedName>
        <fullName evidence="1">Uncharacterized protein</fullName>
    </submittedName>
</protein>
<keyword evidence="2" id="KW-1185">Reference proteome</keyword>
<evidence type="ECO:0000313" key="2">
    <source>
        <dbReference type="Proteomes" id="UP001381693"/>
    </source>
</evidence>
<reference evidence="1 2" key="1">
    <citation type="submission" date="2023-11" db="EMBL/GenBank/DDBJ databases">
        <title>Halocaridina rubra genome assembly.</title>
        <authorList>
            <person name="Smith C."/>
        </authorList>
    </citation>
    <scope>NUCLEOTIDE SEQUENCE [LARGE SCALE GENOMIC DNA]</scope>
    <source>
        <strain evidence="1">EP-1</strain>
        <tissue evidence="1">Whole</tissue>
    </source>
</reference>
<dbReference type="EMBL" id="JAXCGZ010013569">
    <property type="protein sequence ID" value="KAK7072278.1"/>
    <property type="molecule type" value="Genomic_DNA"/>
</dbReference>
<name>A0AAN9A244_HALRR</name>
<feature type="non-terminal residue" evidence="1">
    <location>
        <position position="1"/>
    </location>
</feature>
<accession>A0AAN9A244</accession>
<gene>
    <name evidence="1" type="ORF">SK128_009210</name>
</gene>
<sequence>DIVKLVLLNGLADDEIRKEVLGTTEIDTKTLNDSVALVDSKETAVRAMVIEAPRVAASSYRKMV</sequence>